<keyword evidence="10" id="KW-1185">Reference proteome</keyword>
<feature type="transmembrane region" description="Helical" evidence="8">
    <location>
        <begin position="82"/>
        <end position="103"/>
    </location>
</feature>
<dbReference type="AlphaFoldDB" id="A0A4Q0I128"/>
<dbReference type="Pfam" id="PF04647">
    <property type="entry name" value="AgrB"/>
    <property type="match status" value="1"/>
</dbReference>
<feature type="transmembrane region" description="Helical" evidence="8">
    <location>
        <begin position="147"/>
        <end position="164"/>
    </location>
</feature>
<keyword evidence="2" id="KW-0673">Quorum sensing</keyword>
<dbReference type="OrthoDB" id="9815055at2"/>
<keyword evidence="7 8" id="KW-0472">Membrane</keyword>
<evidence type="ECO:0000313" key="10">
    <source>
        <dbReference type="Proteomes" id="UP000289166"/>
    </source>
</evidence>
<dbReference type="GO" id="GO:0006508">
    <property type="term" value="P:proteolysis"/>
    <property type="evidence" value="ECO:0007669"/>
    <property type="project" value="UniProtKB-KW"/>
</dbReference>
<comment type="caution">
    <text evidence="9">The sequence shown here is derived from an EMBL/GenBank/DDBJ whole genome shotgun (WGS) entry which is preliminary data.</text>
</comment>
<feature type="transmembrane region" description="Helical" evidence="8">
    <location>
        <begin position="41"/>
        <end position="70"/>
    </location>
</feature>
<evidence type="ECO:0000256" key="6">
    <source>
        <dbReference type="ARBA" id="ARBA00022989"/>
    </source>
</evidence>
<dbReference type="GO" id="GO:0016020">
    <property type="term" value="C:membrane"/>
    <property type="evidence" value="ECO:0007669"/>
    <property type="project" value="InterPro"/>
</dbReference>
<accession>A0A4Q0I128</accession>
<evidence type="ECO:0000256" key="5">
    <source>
        <dbReference type="ARBA" id="ARBA00022801"/>
    </source>
</evidence>
<evidence type="ECO:0000256" key="1">
    <source>
        <dbReference type="ARBA" id="ARBA00022475"/>
    </source>
</evidence>
<keyword evidence="6 8" id="KW-1133">Transmembrane helix</keyword>
<dbReference type="GO" id="GO:0008233">
    <property type="term" value="F:peptidase activity"/>
    <property type="evidence" value="ECO:0007669"/>
    <property type="project" value="UniProtKB-KW"/>
</dbReference>
<reference evidence="10" key="1">
    <citation type="submission" date="2018-11" db="EMBL/GenBank/DDBJ databases">
        <title>Genome sequencing of a novel mesophilic and cellulolytic organism within the genus Hungateiclostridium.</title>
        <authorList>
            <person name="Rettenmaier R."/>
            <person name="Liebl W."/>
            <person name="Zverlov V."/>
        </authorList>
    </citation>
    <scope>NUCLEOTIDE SEQUENCE [LARGE SCALE GENOMIC DNA]</scope>
    <source>
        <strain evidence="10">N2K1</strain>
    </source>
</reference>
<keyword evidence="4 8" id="KW-0812">Transmembrane</keyword>
<evidence type="ECO:0000256" key="4">
    <source>
        <dbReference type="ARBA" id="ARBA00022692"/>
    </source>
</evidence>
<evidence type="ECO:0000256" key="7">
    <source>
        <dbReference type="ARBA" id="ARBA00023136"/>
    </source>
</evidence>
<protein>
    <submittedName>
        <fullName evidence="9">Accessory regulator AgrB</fullName>
    </submittedName>
</protein>
<dbReference type="GO" id="GO:0009372">
    <property type="term" value="P:quorum sensing"/>
    <property type="evidence" value="ECO:0007669"/>
    <property type="project" value="UniProtKB-KW"/>
</dbReference>
<keyword evidence="5" id="KW-0378">Hydrolase</keyword>
<dbReference type="EMBL" id="RLII01000031">
    <property type="protein sequence ID" value="RXE57888.1"/>
    <property type="molecule type" value="Genomic_DNA"/>
</dbReference>
<sequence length="199" mass="22114">MPLLQKLCNNTTNAIKDRVKGIDDDKAEIINYGLYLWITDIIKLTIILSTAYFLGVFRLTIIFIICFGLLRMFAGGSHAKTFWGCLFTNSAITFSAVYLSLLLSFIDPAILIMLVMPFCTVILHLYAPADHENKPLVSKKQRKKLKTAAYAVLIVEYLLSAFATENAVSITIILSTLFACLGILPLTYKIMGARHGNGL</sequence>
<gene>
    <name evidence="9" type="ORF">EFD62_15315</name>
</gene>
<name>A0A4Q0I128_9FIRM</name>
<feature type="transmembrane region" description="Helical" evidence="8">
    <location>
        <begin position="109"/>
        <end position="127"/>
    </location>
</feature>
<evidence type="ECO:0000313" key="9">
    <source>
        <dbReference type="EMBL" id="RXE57888.1"/>
    </source>
</evidence>
<keyword evidence="1" id="KW-1003">Cell membrane</keyword>
<dbReference type="SMART" id="SM00793">
    <property type="entry name" value="AgrB"/>
    <property type="match status" value="1"/>
</dbReference>
<organism evidence="9 10">
    <name type="scientific">Acetivibrio mesophilus</name>
    <dbReference type="NCBI Taxonomy" id="2487273"/>
    <lineage>
        <taxon>Bacteria</taxon>
        <taxon>Bacillati</taxon>
        <taxon>Bacillota</taxon>
        <taxon>Clostridia</taxon>
        <taxon>Eubacteriales</taxon>
        <taxon>Oscillospiraceae</taxon>
        <taxon>Acetivibrio</taxon>
    </lineage>
</organism>
<keyword evidence="3" id="KW-0645">Protease</keyword>
<evidence type="ECO:0000256" key="2">
    <source>
        <dbReference type="ARBA" id="ARBA00022654"/>
    </source>
</evidence>
<proteinExistence type="predicted"/>
<evidence type="ECO:0000256" key="3">
    <source>
        <dbReference type="ARBA" id="ARBA00022670"/>
    </source>
</evidence>
<dbReference type="RefSeq" id="WP_128706415.1">
    <property type="nucleotide sequence ID" value="NZ_RLII01000031.1"/>
</dbReference>
<evidence type="ECO:0000256" key="8">
    <source>
        <dbReference type="SAM" id="Phobius"/>
    </source>
</evidence>
<feature type="transmembrane region" description="Helical" evidence="8">
    <location>
        <begin position="170"/>
        <end position="188"/>
    </location>
</feature>
<dbReference type="InterPro" id="IPR006741">
    <property type="entry name" value="AgrB"/>
</dbReference>
<dbReference type="Proteomes" id="UP000289166">
    <property type="component" value="Unassembled WGS sequence"/>
</dbReference>